<feature type="region of interest" description="Disordered" evidence="1">
    <location>
        <begin position="1"/>
        <end position="48"/>
    </location>
</feature>
<evidence type="ECO:0000256" key="1">
    <source>
        <dbReference type="SAM" id="MobiDB-lite"/>
    </source>
</evidence>
<name>A0A0A9E4G8_ARUDO</name>
<proteinExistence type="predicted"/>
<reference evidence="2" key="1">
    <citation type="submission" date="2014-09" db="EMBL/GenBank/DDBJ databases">
        <authorList>
            <person name="Magalhaes I.L.F."/>
            <person name="Oliveira U."/>
            <person name="Santos F.R."/>
            <person name="Vidigal T.H.D.A."/>
            <person name="Brescovit A.D."/>
            <person name="Santos A.J."/>
        </authorList>
    </citation>
    <scope>NUCLEOTIDE SEQUENCE</scope>
    <source>
        <tissue evidence="2">Shoot tissue taken approximately 20 cm above the soil surface</tissue>
    </source>
</reference>
<dbReference type="EMBL" id="GBRH01202271">
    <property type="protein sequence ID" value="JAD95624.1"/>
    <property type="molecule type" value="Transcribed_RNA"/>
</dbReference>
<reference evidence="2" key="2">
    <citation type="journal article" date="2015" name="Data Brief">
        <title>Shoot transcriptome of the giant reed, Arundo donax.</title>
        <authorList>
            <person name="Barrero R.A."/>
            <person name="Guerrero F.D."/>
            <person name="Moolhuijzen P."/>
            <person name="Goolsby J.A."/>
            <person name="Tidwell J."/>
            <person name="Bellgard S.E."/>
            <person name="Bellgard M.I."/>
        </authorList>
    </citation>
    <scope>NUCLEOTIDE SEQUENCE</scope>
    <source>
        <tissue evidence="2">Shoot tissue taken approximately 20 cm above the soil surface</tissue>
    </source>
</reference>
<organism evidence="2">
    <name type="scientific">Arundo donax</name>
    <name type="common">Giant reed</name>
    <name type="synonym">Donax arundinaceus</name>
    <dbReference type="NCBI Taxonomy" id="35708"/>
    <lineage>
        <taxon>Eukaryota</taxon>
        <taxon>Viridiplantae</taxon>
        <taxon>Streptophyta</taxon>
        <taxon>Embryophyta</taxon>
        <taxon>Tracheophyta</taxon>
        <taxon>Spermatophyta</taxon>
        <taxon>Magnoliopsida</taxon>
        <taxon>Liliopsida</taxon>
        <taxon>Poales</taxon>
        <taxon>Poaceae</taxon>
        <taxon>PACMAD clade</taxon>
        <taxon>Arundinoideae</taxon>
        <taxon>Arundineae</taxon>
        <taxon>Arundo</taxon>
    </lineage>
</organism>
<dbReference type="AlphaFoldDB" id="A0A0A9E4G8"/>
<accession>A0A0A9E4G8</accession>
<sequence>MEGLLGSPIGVVDVAEDGPPGGVADLVDDRRRGRRHGEPKRQRQQMLHAHGHCCTLRSSGSKQK</sequence>
<evidence type="ECO:0000313" key="2">
    <source>
        <dbReference type="EMBL" id="JAD95624.1"/>
    </source>
</evidence>
<protein>
    <submittedName>
        <fullName evidence="2">Uncharacterized protein</fullName>
    </submittedName>
</protein>